<protein>
    <submittedName>
        <fullName evidence="1">MepB family protein</fullName>
    </submittedName>
</protein>
<keyword evidence="2" id="KW-1185">Reference proteome</keyword>
<dbReference type="EMBL" id="JAJJMO010000001">
    <property type="protein sequence ID" value="MCC9071569.1"/>
    <property type="molecule type" value="Genomic_DNA"/>
</dbReference>
<dbReference type="Pfam" id="PF08877">
    <property type="entry name" value="MepB-like"/>
    <property type="match status" value="1"/>
</dbReference>
<dbReference type="InterPro" id="IPR011235">
    <property type="entry name" value="MepB-like"/>
</dbReference>
<dbReference type="RefSeq" id="WP_229988177.1">
    <property type="nucleotide sequence ID" value="NZ_JAJJMO010000001.1"/>
</dbReference>
<gene>
    <name evidence="1" type="ORF">LNQ49_08255</name>
</gene>
<accession>A0ABS8MS32</accession>
<dbReference type="Proteomes" id="UP001430919">
    <property type="component" value="Unassembled WGS sequence"/>
</dbReference>
<organism evidence="1 2">
    <name type="scientific">Flavobacterium pisciphilum</name>
    <dbReference type="NCBI Taxonomy" id="2893755"/>
    <lineage>
        <taxon>Bacteria</taxon>
        <taxon>Pseudomonadati</taxon>
        <taxon>Bacteroidota</taxon>
        <taxon>Flavobacteriia</taxon>
        <taxon>Flavobacteriales</taxon>
        <taxon>Flavobacteriaceae</taxon>
        <taxon>Flavobacterium</taxon>
    </lineage>
</organism>
<comment type="caution">
    <text evidence="1">The sequence shown here is derived from an EMBL/GenBank/DDBJ whole genome shotgun (WGS) entry which is preliminary data.</text>
</comment>
<name>A0ABS8MS32_9FLAO</name>
<dbReference type="InterPro" id="IPR038231">
    <property type="entry name" value="MepB-like_sf"/>
</dbReference>
<proteinExistence type="predicted"/>
<reference evidence="1" key="1">
    <citation type="submission" date="2021-11" db="EMBL/GenBank/DDBJ databases">
        <title>Description of novel Flavobacterium species.</title>
        <authorList>
            <person name="Saticioglu I.B."/>
            <person name="Ay H."/>
            <person name="Altun S."/>
            <person name="Duman M."/>
        </authorList>
    </citation>
    <scope>NUCLEOTIDE SEQUENCE</scope>
    <source>
        <strain evidence="1">F-65</strain>
    </source>
</reference>
<evidence type="ECO:0000313" key="1">
    <source>
        <dbReference type="EMBL" id="MCC9071569.1"/>
    </source>
</evidence>
<sequence length="175" mass="19890">MTTSTWEISSSIPKDLLEAKEHLYDACNLACTQPIAEAESADYAAYTFQINNQSAVYRIAKITPTKVGQFVTLWKRSEKGPIAPFEITDNIDYFIVSTRNGSHFGQFIFPKSILHQKGILSDDKKEGKRAIRVYPPWDTTTSKQAQKTQQWQLAYFVTILNDKPVDTDLIKKLIP</sequence>
<dbReference type="Gene3D" id="3.40.1350.140">
    <property type="entry name" value="MepB-like"/>
    <property type="match status" value="1"/>
</dbReference>
<dbReference type="PIRSF" id="PIRSF032285">
    <property type="entry name" value="UCP032285"/>
    <property type="match status" value="1"/>
</dbReference>
<evidence type="ECO:0000313" key="2">
    <source>
        <dbReference type="Proteomes" id="UP001430919"/>
    </source>
</evidence>